<gene>
    <name evidence="1" type="ORF">ACGFYS_36140</name>
</gene>
<proteinExistence type="predicted"/>
<organism evidence="1 2">
    <name type="scientific">Streptomyces omiyaensis</name>
    <dbReference type="NCBI Taxonomy" id="68247"/>
    <lineage>
        <taxon>Bacteria</taxon>
        <taxon>Bacillati</taxon>
        <taxon>Actinomycetota</taxon>
        <taxon>Actinomycetes</taxon>
        <taxon>Kitasatosporales</taxon>
        <taxon>Streptomycetaceae</taxon>
        <taxon>Streptomyces</taxon>
    </lineage>
</organism>
<evidence type="ECO:0000313" key="1">
    <source>
        <dbReference type="EMBL" id="MFG3194343.1"/>
    </source>
</evidence>
<name>A0ABW7C7I0_9ACTN</name>
<dbReference type="RefSeq" id="WP_392017750.1">
    <property type="nucleotide sequence ID" value="NZ_JBIBSS010000057.1"/>
</dbReference>
<sequence length="178" mass="19617">MHRTRLRTVSGDGEGRPCVVLFSAEPPWTVEVVVDDLTRARGTGTDLFEALRSARRSLDEEGLLLCCNGARANARPSPTAAAAGAEVVHLVPRRRPATARDVVPLLAPAGPDAVVTVEAQERAWEARFASSRASVLSLLHPMRYVKAIEERVRGPVFWRPREDADGFTSWERVVRGRR</sequence>
<evidence type="ECO:0000313" key="2">
    <source>
        <dbReference type="Proteomes" id="UP001604282"/>
    </source>
</evidence>
<reference evidence="1 2" key="1">
    <citation type="submission" date="2024-10" db="EMBL/GenBank/DDBJ databases">
        <title>The Natural Products Discovery Center: Release of the First 8490 Sequenced Strains for Exploring Actinobacteria Biosynthetic Diversity.</title>
        <authorList>
            <person name="Kalkreuter E."/>
            <person name="Kautsar S.A."/>
            <person name="Yang D."/>
            <person name="Bader C.D."/>
            <person name="Teijaro C.N."/>
            <person name="Fluegel L."/>
            <person name="Davis C.M."/>
            <person name="Simpson J.R."/>
            <person name="Lauterbach L."/>
            <person name="Steele A.D."/>
            <person name="Gui C."/>
            <person name="Meng S."/>
            <person name="Li G."/>
            <person name="Viehrig K."/>
            <person name="Ye F."/>
            <person name="Su P."/>
            <person name="Kiefer A.F."/>
            <person name="Nichols A."/>
            <person name="Cepeda A.J."/>
            <person name="Yan W."/>
            <person name="Fan B."/>
            <person name="Jiang Y."/>
            <person name="Adhikari A."/>
            <person name="Zheng C.-J."/>
            <person name="Schuster L."/>
            <person name="Cowan T.M."/>
            <person name="Smanski M.J."/>
            <person name="Chevrette M.G."/>
            <person name="De Carvalho L.P.S."/>
            <person name="Shen B."/>
        </authorList>
    </citation>
    <scope>NUCLEOTIDE SEQUENCE [LARGE SCALE GENOMIC DNA]</scope>
    <source>
        <strain evidence="1 2">NPDC048229</strain>
    </source>
</reference>
<keyword evidence="2" id="KW-1185">Reference proteome</keyword>
<comment type="caution">
    <text evidence="1">The sequence shown here is derived from an EMBL/GenBank/DDBJ whole genome shotgun (WGS) entry which is preliminary data.</text>
</comment>
<dbReference type="Proteomes" id="UP001604282">
    <property type="component" value="Unassembled WGS sequence"/>
</dbReference>
<accession>A0ABW7C7I0</accession>
<dbReference type="EMBL" id="JBICZW010000048">
    <property type="protein sequence ID" value="MFG3194343.1"/>
    <property type="molecule type" value="Genomic_DNA"/>
</dbReference>
<protein>
    <submittedName>
        <fullName evidence="1">Uncharacterized protein</fullName>
    </submittedName>
</protein>